<dbReference type="RefSeq" id="WP_090900916.1">
    <property type="nucleotide sequence ID" value="NZ_CZPZ01000033.1"/>
</dbReference>
<gene>
    <name evidence="1" type="ORF">COMA2_60009</name>
</gene>
<keyword evidence="2" id="KW-1185">Reference proteome</keyword>
<dbReference type="EMBL" id="CZPZ01000033">
    <property type="protein sequence ID" value="CUS38831.1"/>
    <property type="molecule type" value="Genomic_DNA"/>
</dbReference>
<dbReference type="STRING" id="1742973.COMA2_60009"/>
<accession>A0A0S4LNK7</accession>
<dbReference type="Proteomes" id="UP000198736">
    <property type="component" value="Unassembled WGS sequence"/>
</dbReference>
<evidence type="ECO:0000313" key="1">
    <source>
        <dbReference type="EMBL" id="CUS38831.1"/>
    </source>
</evidence>
<proteinExistence type="predicted"/>
<protein>
    <submittedName>
        <fullName evidence="1">Uncharacterized protein</fullName>
    </submittedName>
</protein>
<sequence>MATIQIKTPSPDQTIPLVKDALAMETKLTRDSLRTTDDRITALTRQLDVTPEQVLAGSVHRTEGNEALLLDLEGELELRRVLQDTLHHLEQLEVCP</sequence>
<organism evidence="1 2">
    <name type="scientific">Candidatus Nitrospira nitrificans</name>
    <dbReference type="NCBI Taxonomy" id="1742973"/>
    <lineage>
        <taxon>Bacteria</taxon>
        <taxon>Pseudomonadati</taxon>
        <taxon>Nitrospirota</taxon>
        <taxon>Nitrospiria</taxon>
        <taxon>Nitrospirales</taxon>
        <taxon>Nitrospiraceae</taxon>
        <taxon>Nitrospira</taxon>
    </lineage>
</organism>
<name>A0A0S4LNK7_9BACT</name>
<reference evidence="2" key="1">
    <citation type="submission" date="2015-10" db="EMBL/GenBank/DDBJ databases">
        <authorList>
            <person name="Luecker S."/>
            <person name="Luecker S."/>
        </authorList>
    </citation>
    <scope>NUCLEOTIDE SEQUENCE [LARGE SCALE GENOMIC DNA]</scope>
</reference>
<dbReference type="AlphaFoldDB" id="A0A0S4LNK7"/>
<evidence type="ECO:0000313" key="2">
    <source>
        <dbReference type="Proteomes" id="UP000198736"/>
    </source>
</evidence>